<protein>
    <submittedName>
        <fullName evidence="1">Uncharacterized protein</fullName>
    </submittedName>
</protein>
<accession>A0A6J5S2Z0</accession>
<dbReference type="EMBL" id="LR797308">
    <property type="protein sequence ID" value="CAB4202097.1"/>
    <property type="molecule type" value="Genomic_DNA"/>
</dbReference>
<reference evidence="1" key="1">
    <citation type="submission" date="2020-05" db="EMBL/GenBank/DDBJ databases">
        <authorList>
            <person name="Chiriac C."/>
            <person name="Salcher M."/>
            <person name="Ghai R."/>
            <person name="Kavagutti S V."/>
        </authorList>
    </citation>
    <scope>NUCLEOTIDE SEQUENCE</scope>
</reference>
<sequence length="235" mass="26906">MIAGTLIRRAYVLARVIDISDEPESYYAAEGINALNEVISSWGALGIYVPYESTLELPLIIDVKDYIIPKVIAQFLKANTTGGTTVNTVNDLRQADLKQYNLFQRNVKGTPSLVYISGEKIVFDQQTGQLGSKLTFYPTPASNFICTMTLKYILDPVLITEELDMFPPYYLKPLEYQLAKDLSLRFKTKMSDLFFQEYEEQMSNLIASNKTDMTINIFNDFYTNRSFKPWGRYAR</sequence>
<proteinExistence type="predicted"/>
<name>A0A6J5S2Z0_9CAUD</name>
<organism evidence="1">
    <name type="scientific">uncultured Caudovirales phage</name>
    <dbReference type="NCBI Taxonomy" id="2100421"/>
    <lineage>
        <taxon>Viruses</taxon>
        <taxon>Duplodnaviria</taxon>
        <taxon>Heunggongvirae</taxon>
        <taxon>Uroviricota</taxon>
        <taxon>Caudoviricetes</taxon>
        <taxon>Peduoviridae</taxon>
        <taxon>Maltschvirus</taxon>
        <taxon>Maltschvirus maltsch</taxon>
    </lineage>
</organism>
<evidence type="ECO:0000313" key="1">
    <source>
        <dbReference type="EMBL" id="CAB4202097.1"/>
    </source>
</evidence>
<gene>
    <name evidence="1" type="ORF">UFOVP1361_60</name>
</gene>